<dbReference type="RefSeq" id="WP_085192939.1">
    <property type="nucleotide sequence ID" value="NZ_AP022605.1"/>
</dbReference>
<dbReference type="Pfam" id="PF15648">
    <property type="entry name" value="Tox-REase-5"/>
    <property type="match status" value="1"/>
</dbReference>
<gene>
    <name evidence="3" type="ORF">AWC01_00845</name>
    <name evidence="2" type="ORF">MDOR_10280</name>
</gene>
<dbReference type="STRING" id="126673.AWC01_00845"/>
<evidence type="ECO:0000313" key="4">
    <source>
        <dbReference type="Proteomes" id="UP000193564"/>
    </source>
</evidence>
<name>A0A1X1SWF8_9MYCO</name>
<dbReference type="Proteomes" id="UP000467201">
    <property type="component" value="Chromosome"/>
</dbReference>
<feature type="domain" description="Tox-REase-5" evidence="1">
    <location>
        <begin position="420"/>
        <end position="498"/>
    </location>
</feature>
<evidence type="ECO:0000259" key="1">
    <source>
        <dbReference type="Pfam" id="PF15648"/>
    </source>
</evidence>
<evidence type="ECO:0000313" key="3">
    <source>
        <dbReference type="EMBL" id="ORV35224.1"/>
    </source>
</evidence>
<evidence type="ECO:0000313" key="2">
    <source>
        <dbReference type="EMBL" id="BBZ06859.1"/>
    </source>
</evidence>
<dbReference type="Proteomes" id="UP000193564">
    <property type="component" value="Unassembled WGS sequence"/>
</dbReference>
<dbReference type="KEGG" id="mdr:MDOR_10280"/>
<proteinExistence type="predicted"/>
<reference evidence="3 4" key="1">
    <citation type="submission" date="2016-01" db="EMBL/GenBank/DDBJ databases">
        <title>The new phylogeny of the genus Mycobacterium.</title>
        <authorList>
            <person name="Tarcisio F."/>
            <person name="Conor M."/>
            <person name="Antonella G."/>
            <person name="Elisabetta G."/>
            <person name="Giulia F.S."/>
            <person name="Sara T."/>
            <person name="Anna F."/>
            <person name="Clotilde B."/>
            <person name="Roberto B."/>
            <person name="Veronica D.S."/>
            <person name="Fabio R."/>
            <person name="Monica P."/>
            <person name="Olivier J."/>
            <person name="Enrico T."/>
            <person name="Nicola S."/>
        </authorList>
    </citation>
    <scope>NUCLEOTIDE SEQUENCE [LARGE SCALE GENOMIC DNA]</scope>
    <source>
        <strain evidence="3 4">DSM 44339</strain>
    </source>
</reference>
<dbReference type="EMBL" id="LQOS01000074">
    <property type="protein sequence ID" value="ORV35224.1"/>
    <property type="molecule type" value="Genomic_DNA"/>
</dbReference>
<evidence type="ECO:0000313" key="5">
    <source>
        <dbReference type="Proteomes" id="UP000467201"/>
    </source>
</evidence>
<sequence>MTVSVADIHRWDPGDVREVFHATRSRAEAAYEAADGITQLPAFENWGGDAATAAQDANDRLRVDLDAAGNEALAVAHAASDAADGMERIKSALSQLESDASDGGYQIDPATSRVIPGPVPKAPMLIAIAEMAELQARLDAILADAALVDDDLASAINMATGQAPIPASAGSFPDSQPEGVGEDVQVGQDGRSVLTDLNRANNQALVDAMARVRAAQAEVDKAASAAYTYGPGSPEAEAALAQLPQLKQDLAQALDDLGKIPDYSGIHPNSIAVGPNGNVLFPYGAAGTTQQVLGTLKNGTGEIFDQGTSAYYTYKDGKLIATRFLDPGQATATNEPLLTAVTTAVGAGPLVKGGEGAWLGLRALFGREGADALAAVSGETVLPRAAELAAGRASSALDNLAAMGPGTWTPVTESMSARAAAYQVQVTGHPITEGYLVNGVKFDGFANGILTDTKGYYSQFIDDGAWKPWLSGEQALISHAQRQLAAAPGTPIQWVFAEADSAAVVSRMLAENNLSGIEILIVAPK</sequence>
<reference evidence="2" key="3">
    <citation type="submission" date="2020-02" db="EMBL/GenBank/DDBJ databases">
        <authorList>
            <person name="Matsumoto Y."/>
            <person name="Motooka D."/>
            <person name="Nakamura S."/>
        </authorList>
    </citation>
    <scope>NUCLEOTIDE SEQUENCE</scope>
    <source>
        <strain evidence="2">JCM 12405</strain>
    </source>
</reference>
<organism evidence="3 4">
    <name type="scientific">Mycolicibacterium doricum</name>
    <dbReference type="NCBI Taxonomy" id="126673"/>
    <lineage>
        <taxon>Bacteria</taxon>
        <taxon>Bacillati</taxon>
        <taxon>Actinomycetota</taxon>
        <taxon>Actinomycetes</taxon>
        <taxon>Mycobacteriales</taxon>
        <taxon>Mycobacteriaceae</taxon>
        <taxon>Mycolicibacterium</taxon>
    </lineage>
</organism>
<dbReference type="InterPro" id="IPR028904">
    <property type="entry name" value="Tox-REase-5_dom"/>
</dbReference>
<dbReference type="OrthoDB" id="5969911at2"/>
<accession>A0A1X1SWF8</accession>
<keyword evidence="4" id="KW-1185">Reference proteome</keyword>
<protein>
    <recommendedName>
        <fullName evidence="1">Tox-REase-5 domain-containing protein</fullName>
    </recommendedName>
</protein>
<dbReference type="EMBL" id="AP022605">
    <property type="protein sequence ID" value="BBZ06859.1"/>
    <property type="molecule type" value="Genomic_DNA"/>
</dbReference>
<reference evidence="2 5" key="2">
    <citation type="journal article" date="2019" name="Emerg. Microbes Infect.">
        <title>Comprehensive subspecies identification of 175 nontuberculous mycobacteria species based on 7547 genomic profiles.</title>
        <authorList>
            <person name="Matsumoto Y."/>
            <person name="Kinjo T."/>
            <person name="Motooka D."/>
            <person name="Nabeya D."/>
            <person name="Jung N."/>
            <person name="Uechi K."/>
            <person name="Horii T."/>
            <person name="Iida T."/>
            <person name="Fujita J."/>
            <person name="Nakamura S."/>
        </authorList>
    </citation>
    <scope>NUCLEOTIDE SEQUENCE [LARGE SCALE GENOMIC DNA]</scope>
    <source>
        <strain evidence="2 5">JCM 12405</strain>
    </source>
</reference>
<dbReference type="AlphaFoldDB" id="A0A1X1SWF8"/>